<proteinExistence type="predicted"/>
<sequence>MRMPGHARTSAALLAVGLSLTACGEDAPLDVPGGEVVGGAAAPDERVTEDLSVKAVLLAFPDDGLWAEGDDVPLYAAIANTGEEPARLVDVRGENFADARLIGEDGTDGPLEVAEDDNLYLEPDGPPSVVLVDVDRSLRSSQSIPVTFVFEDAGEVTIEAPVAPESPADGDFDTPQDPTPDDD</sequence>
<dbReference type="PROSITE" id="PS51257">
    <property type="entry name" value="PROKAR_LIPOPROTEIN"/>
    <property type="match status" value="1"/>
</dbReference>
<organism evidence="3 4">
    <name type="scientific">Blastococcus aggregatus</name>
    <dbReference type="NCBI Taxonomy" id="38502"/>
    <lineage>
        <taxon>Bacteria</taxon>
        <taxon>Bacillati</taxon>
        <taxon>Actinomycetota</taxon>
        <taxon>Actinomycetes</taxon>
        <taxon>Geodermatophilales</taxon>
        <taxon>Geodermatophilaceae</taxon>
        <taxon>Blastococcus</taxon>
    </lineage>
</organism>
<feature type="chain" id="PRO_5013193855" description="Copper(I)-binding protein" evidence="2">
    <location>
        <begin position="25"/>
        <end position="183"/>
    </location>
</feature>
<evidence type="ECO:0000313" key="3">
    <source>
        <dbReference type="EMBL" id="SOC47975.1"/>
    </source>
</evidence>
<dbReference type="Pfam" id="PF04314">
    <property type="entry name" value="PCuAC"/>
    <property type="match status" value="1"/>
</dbReference>
<feature type="compositionally biased region" description="Acidic residues" evidence="1">
    <location>
        <begin position="168"/>
        <end position="183"/>
    </location>
</feature>
<keyword evidence="4" id="KW-1185">Reference proteome</keyword>
<dbReference type="InterPro" id="IPR036182">
    <property type="entry name" value="PCuAC_sf"/>
</dbReference>
<evidence type="ECO:0008006" key="5">
    <source>
        <dbReference type="Google" id="ProtNLM"/>
    </source>
</evidence>
<dbReference type="AlphaFoldDB" id="A0A285V1D5"/>
<dbReference type="EMBL" id="OBQI01000001">
    <property type="protein sequence ID" value="SOC47975.1"/>
    <property type="molecule type" value="Genomic_DNA"/>
</dbReference>
<keyword evidence="2" id="KW-0732">Signal</keyword>
<evidence type="ECO:0000256" key="2">
    <source>
        <dbReference type="SAM" id="SignalP"/>
    </source>
</evidence>
<feature type="region of interest" description="Disordered" evidence="1">
    <location>
        <begin position="159"/>
        <end position="183"/>
    </location>
</feature>
<reference evidence="4" key="1">
    <citation type="submission" date="2017-08" db="EMBL/GenBank/DDBJ databases">
        <authorList>
            <person name="Varghese N."/>
            <person name="Submissions S."/>
        </authorList>
    </citation>
    <scope>NUCLEOTIDE SEQUENCE [LARGE SCALE GENOMIC DNA]</scope>
    <source>
        <strain evidence="4">DSM 4725</strain>
    </source>
</reference>
<protein>
    <recommendedName>
        <fullName evidence="5">Copper(I)-binding protein</fullName>
    </recommendedName>
</protein>
<feature type="signal peptide" evidence="2">
    <location>
        <begin position="1"/>
        <end position="24"/>
    </location>
</feature>
<gene>
    <name evidence="3" type="ORF">SAMN05660748_1161</name>
</gene>
<evidence type="ECO:0000313" key="4">
    <source>
        <dbReference type="Proteomes" id="UP000219435"/>
    </source>
</evidence>
<dbReference type="SUPFAM" id="SSF110087">
    <property type="entry name" value="DR1885-like metal-binding protein"/>
    <property type="match status" value="1"/>
</dbReference>
<accession>A0A285V1D5</accession>
<evidence type="ECO:0000256" key="1">
    <source>
        <dbReference type="SAM" id="MobiDB-lite"/>
    </source>
</evidence>
<dbReference type="Gene3D" id="2.60.40.1890">
    <property type="entry name" value="PCu(A)C copper chaperone"/>
    <property type="match status" value="1"/>
</dbReference>
<dbReference type="Proteomes" id="UP000219435">
    <property type="component" value="Unassembled WGS sequence"/>
</dbReference>
<dbReference type="InterPro" id="IPR007410">
    <property type="entry name" value="LpqE-like"/>
</dbReference>
<name>A0A285V1D5_9ACTN</name>